<feature type="transmembrane region" description="Helical" evidence="6">
    <location>
        <begin position="95"/>
        <end position="118"/>
    </location>
</feature>
<name>A0A2P8GJE5_9BACT</name>
<evidence type="ECO:0000313" key="10">
    <source>
        <dbReference type="Proteomes" id="UP000241964"/>
    </source>
</evidence>
<evidence type="ECO:0000256" key="1">
    <source>
        <dbReference type="ARBA" id="ARBA00004651"/>
    </source>
</evidence>
<keyword evidence="5 6" id="KW-0472">Membrane</keyword>
<dbReference type="Pfam" id="PF02687">
    <property type="entry name" value="FtsX"/>
    <property type="match status" value="2"/>
</dbReference>
<keyword evidence="4 6" id="KW-1133">Transmembrane helix</keyword>
<feature type="transmembrane region" description="Helical" evidence="6">
    <location>
        <begin position="845"/>
        <end position="867"/>
    </location>
</feature>
<evidence type="ECO:0000256" key="2">
    <source>
        <dbReference type="ARBA" id="ARBA00022475"/>
    </source>
</evidence>
<evidence type="ECO:0000259" key="8">
    <source>
        <dbReference type="Pfam" id="PF12704"/>
    </source>
</evidence>
<feature type="transmembrane region" description="Helical" evidence="6">
    <location>
        <begin position="754"/>
        <end position="777"/>
    </location>
</feature>
<gene>
    <name evidence="9" type="ORF">CLV60_101440</name>
</gene>
<dbReference type="Pfam" id="PF12704">
    <property type="entry name" value="MacB_PCD"/>
    <property type="match status" value="2"/>
</dbReference>
<feature type="domain" description="ABC3 transporter permease C-terminal" evidence="7">
    <location>
        <begin position="757"/>
        <end position="861"/>
    </location>
</feature>
<evidence type="ECO:0000259" key="7">
    <source>
        <dbReference type="Pfam" id="PF02687"/>
    </source>
</evidence>
<dbReference type="InterPro" id="IPR025857">
    <property type="entry name" value="MacB_PCD"/>
</dbReference>
<feature type="transmembrane region" description="Helical" evidence="6">
    <location>
        <begin position="360"/>
        <end position="383"/>
    </location>
</feature>
<accession>A0A2P8GJE5</accession>
<feature type="transmembrane region" description="Helical" evidence="6">
    <location>
        <begin position="408"/>
        <end position="434"/>
    </location>
</feature>
<dbReference type="NCBIfam" id="NF038404">
    <property type="entry name" value="perm_prefix_2"/>
    <property type="match status" value="1"/>
</dbReference>
<dbReference type="RefSeq" id="WP_106593726.1">
    <property type="nucleotide sequence ID" value="NZ_PYAS01000001.1"/>
</dbReference>
<evidence type="ECO:0000313" key="9">
    <source>
        <dbReference type="EMBL" id="PSL34071.1"/>
    </source>
</evidence>
<feature type="transmembrane region" description="Helical" evidence="6">
    <location>
        <begin position="798"/>
        <end position="825"/>
    </location>
</feature>
<sequence length="878" mass="98209">MNKDPQPPQWATAFLRWYCRPRLLEDLEGDLYEYFVRNVSRKGLRYARLVYWLDVIKFLRPYTIRKIEPLTFLTHFMMIGSYFKTSRRNLVRNKLFSFINVVGLAVSMSVGLLVISIVNDLRSYDDFHEKKDRIFRVLTHHQNDGQAPTDLASSSIRTAQRLAGDVPGVENFTILRNGFSGDAKVGQNTFPLEGTWADQSFFKVFTFPLLAGDPATALQAPYSLVLTEKTAERLFGSTQVLGQTVRFDTLEYQITGIARDIPHLSHIHFDALLSFASADATMGKKQDGFYNWDNVWSNYTYITLSKNGSTAGVQRALNQISKEENKALLHKKVTLSLQPLKDIALGRKLSNNMGPRMEPVTLWILGGLAFVIILSACFNYTNLSVARSLRRSREVGVRKIIGARRSHVLGQFMTEAVLISFLALVFSFGLYLLLRREFLALDPHIPEIFTLDLSVRSVLSFIALAVITGFVAGFLPAVFFSKINALSAMKDASGLRIFKHIGLRRVLIVAQYTLSLVFIATTLVGYSQYKGFLNFDLGFTTENILNIKLNGTDAATLKKELSEIPGVTQIAHSSMVSSLGSMYGFDVKYRPSNASPGDSALVWVNTVDENYLPIHQHKLISGSNFTLRPEKGKESEVIVNQQVLKRFNIGGRDPQKALGHVLSVDGRDLTIIGVMKDFHYGTVENKIEPVMFRYSKSEPWGYLNLQMASTDLESTMAKIESAWKQFDKVHPLKANFYDDQIENAYSQFSMMVKVIGFLAFLAICIASLGLFGMVVFTTETKLKEISIRKVLGASEPGLIYLLCRGFIALLAVAALIALPATYLLFDKVLLTRFAYHQPIGIPEMLAGALIVMLLALVMIGSQTARAARSNPAKVLKSE</sequence>
<dbReference type="Proteomes" id="UP000241964">
    <property type="component" value="Unassembled WGS sequence"/>
</dbReference>
<comment type="caution">
    <text evidence="9">The sequence shown here is derived from an EMBL/GenBank/DDBJ whole genome shotgun (WGS) entry which is preliminary data.</text>
</comment>
<dbReference type="AlphaFoldDB" id="A0A2P8GJE5"/>
<dbReference type="PANTHER" id="PTHR30572:SF18">
    <property type="entry name" value="ABC-TYPE MACROLIDE FAMILY EXPORT SYSTEM PERMEASE COMPONENT 2"/>
    <property type="match status" value="1"/>
</dbReference>
<dbReference type="EMBL" id="PYAS01000001">
    <property type="protein sequence ID" value="PSL34071.1"/>
    <property type="molecule type" value="Genomic_DNA"/>
</dbReference>
<evidence type="ECO:0000256" key="5">
    <source>
        <dbReference type="ARBA" id="ARBA00023136"/>
    </source>
</evidence>
<evidence type="ECO:0000256" key="3">
    <source>
        <dbReference type="ARBA" id="ARBA00022692"/>
    </source>
</evidence>
<dbReference type="GO" id="GO:0022857">
    <property type="term" value="F:transmembrane transporter activity"/>
    <property type="evidence" value="ECO:0007669"/>
    <property type="project" value="TreeGrafter"/>
</dbReference>
<dbReference type="InterPro" id="IPR047699">
    <property type="entry name" value="Permease_put_prefix"/>
</dbReference>
<keyword evidence="3 6" id="KW-0812">Transmembrane</keyword>
<feature type="domain" description="MacB-like periplasmic core" evidence="8">
    <location>
        <begin position="97"/>
        <end position="319"/>
    </location>
</feature>
<comment type="subcellular location">
    <subcellularLocation>
        <location evidence="1">Cell membrane</location>
        <topology evidence="1">Multi-pass membrane protein</topology>
    </subcellularLocation>
</comment>
<evidence type="ECO:0000256" key="6">
    <source>
        <dbReference type="SAM" id="Phobius"/>
    </source>
</evidence>
<dbReference type="PANTHER" id="PTHR30572">
    <property type="entry name" value="MEMBRANE COMPONENT OF TRANSPORTER-RELATED"/>
    <property type="match status" value="1"/>
</dbReference>
<protein>
    <submittedName>
        <fullName evidence="9">Putative permease</fullName>
    </submittedName>
</protein>
<feature type="domain" description="ABC3 transporter permease C-terminal" evidence="7">
    <location>
        <begin position="368"/>
        <end position="484"/>
    </location>
</feature>
<feature type="domain" description="MacB-like periplasmic core" evidence="8">
    <location>
        <begin position="549"/>
        <end position="681"/>
    </location>
</feature>
<dbReference type="InterPro" id="IPR003838">
    <property type="entry name" value="ABC3_permease_C"/>
</dbReference>
<proteinExistence type="predicted"/>
<reference evidence="9 10" key="1">
    <citation type="submission" date="2018-03" db="EMBL/GenBank/DDBJ databases">
        <title>Genomic Encyclopedia of Archaeal and Bacterial Type Strains, Phase II (KMG-II): from individual species to whole genera.</title>
        <authorList>
            <person name="Goeker M."/>
        </authorList>
    </citation>
    <scope>NUCLEOTIDE SEQUENCE [LARGE SCALE GENOMIC DNA]</scope>
    <source>
        <strain evidence="9 10">DSM 29057</strain>
    </source>
</reference>
<keyword evidence="10" id="KW-1185">Reference proteome</keyword>
<evidence type="ECO:0000256" key="4">
    <source>
        <dbReference type="ARBA" id="ARBA00022989"/>
    </source>
</evidence>
<feature type="transmembrane region" description="Helical" evidence="6">
    <location>
        <begin position="454"/>
        <end position="480"/>
    </location>
</feature>
<keyword evidence="2" id="KW-1003">Cell membrane</keyword>
<dbReference type="OrthoDB" id="5933722at2"/>
<organism evidence="9 10">
    <name type="scientific">Dyadobacter jiangsuensis</name>
    <dbReference type="NCBI Taxonomy" id="1591085"/>
    <lineage>
        <taxon>Bacteria</taxon>
        <taxon>Pseudomonadati</taxon>
        <taxon>Bacteroidota</taxon>
        <taxon>Cytophagia</taxon>
        <taxon>Cytophagales</taxon>
        <taxon>Spirosomataceae</taxon>
        <taxon>Dyadobacter</taxon>
    </lineage>
</organism>
<dbReference type="InterPro" id="IPR050250">
    <property type="entry name" value="Macrolide_Exporter_MacB"/>
</dbReference>
<dbReference type="GO" id="GO:0005886">
    <property type="term" value="C:plasma membrane"/>
    <property type="evidence" value="ECO:0007669"/>
    <property type="project" value="UniProtKB-SubCell"/>
</dbReference>
<feature type="transmembrane region" description="Helical" evidence="6">
    <location>
        <begin position="506"/>
        <end position="526"/>
    </location>
</feature>